<dbReference type="PROSITE" id="PS00346">
    <property type="entry name" value="ETS_DOMAIN_2"/>
    <property type="match status" value="1"/>
</dbReference>
<dbReference type="InterPro" id="IPR036388">
    <property type="entry name" value="WH-like_DNA-bd_sf"/>
</dbReference>
<name>A0AAJ7XAE5_PETMA</name>
<dbReference type="Proteomes" id="UP001318040">
    <property type="component" value="Chromosome 46"/>
</dbReference>
<dbReference type="InterPro" id="IPR046328">
    <property type="entry name" value="ETS_fam"/>
</dbReference>
<feature type="region of interest" description="Disordered" evidence="4">
    <location>
        <begin position="174"/>
        <end position="194"/>
    </location>
</feature>
<dbReference type="InterPro" id="IPR036390">
    <property type="entry name" value="WH_DNA-bd_sf"/>
</dbReference>
<proteinExistence type="inferred from homology"/>
<comment type="similarity">
    <text evidence="1 3">Belongs to the ETS family.</text>
</comment>
<evidence type="ECO:0000256" key="4">
    <source>
        <dbReference type="SAM" id="MobiDB-lite"/>
    </source>
</evidence>
<evidence type="ECO:0000256" key="2">
    <source>
        <dbReference type="ARBA" id="ARBA00023125"/>
    </source>
</evidence>
<dbReference type="SMART" id="SM00413">
    <property type="entry name" value="ETS"/>
    <property type="match status" value="1"/>
</dbReference>
<keyword evidence="5" id="KW-0732">Signal</keyword>
<dbReference type="SUPFAM" id="SSF46785">
    <property type="entry name" value="Winged helix' DNA-binding domain"/>
    <property type="match status" value="1"/>
</dbReference>
<dbReference type="Pfam" id="PF00178">
    <property type="entry name" value="Ets"/>
    <property type="match status" value="1"/>
</dbReference>
<feature type="region of interest" description="Disordered" evidence="4">
    <location>
        <begin position="113"/>
        <end position="134"/>
    </location>
</feature>
<feature type="region of interest" description="Disordered" evidence="4">
    <location>
        <begin position="364"/>
        <end position="392"/>
    </location>
</feature>
<sequence length="507" mass="52190">MDSTITLWQFLLQLLLDVRNQNLIAWTSSDGEFKLLQAEEVARLWGLRKNKTNMNYDKLSRALRYYYEKNIIKKVNGQKFVYKFVSFPESVNLDTASLTSADAERVTTLLLEGASKTGPSGPSTISSSVAATAAGPTQPPTVVMGNGAVTMAGVAASAGVTDWGGVVDGGARRSGGKVGGGAVASAGGGGGGGTSGSDYKTSGLYSTFTIYSLQAAPSAVQTSAAQQPAAPTPMSLPVQQPAKTVPHGVAQSLVVQEGTERTEGEAPLPHGASVPATVHLGAHEVQGEKRNPKEEEGCIAVDAVDVEIVVMRPESSPGTPEDEVGPSLPMVVVKEAPSQFSTGAQLTLVSAASTPITTATLQSSGISQMAMSPSSPEGGEAPRVKRPKPPQPPLLIISESDSLSTVGGLSSAGCRTLDMIPSPLMPFTTGASLLGQPLYLTPSPLIPSGSIHFWSTLSPLALQSPARTQAGNSSFQFPSAGSMATIPLATLDGLSTPVVLSPGPQKN</sequence>
<dbReference type="GeneID" id="116952327"/>
<feature type="compositionally biased region" description="Polar residues" evidence="4">
    <location>
        <begin position="364"/>
        <end position="375"/>
    </location>
</feature>
<keyword evidence="2 3" id="KW-0238">DNA-binding</keyword>
<gene>
    <name evidence="8" type="primary">LOC116952327</name>
</gene>
<keyword evidence="3" id="KW-0539">Nucleus</keyword>
<dbReference type="PRINTS" id="PR00454">
    <property type="entry name" value="ETSDOMAIN"/>
</dbReference>
<dbReference type="KEGG" id="pmrn:116952327"/>
<dbReference type="RefSeq" id="XP_032827464.1">
    <property type="nucleotide sequence ID" value="XM_032971573.1"/>
</dbReference>
<dbReference type="PANTHER" id="PTHR11849:SF133">
    <property type="entry name" value="ETS DOMAIN-CONTAINING PROTEIN"/>
    <property type="match status" value="1"/>
</dbReference>
<dbReference type="PROSITE" id="PS50061">
    <property type="entry name" value="ETS_DOMAIN_3"/>
    <property type="match status" value="1"/>
</dbReference>
<dbReference type="GO" id="GO:0030154">
    <property type="term" value="P:cell differentiation"/>
    <property type="evidence" value="ECO:0007669"/>
    <property type="project" value="TreeGrafter"/>
</dbReference>
<evidence type="ECO:0000259" key="6">
    <source>
        <dbReference type="PROSITE" id="PS50061"/>
    </source>
</evidence>
<dbReference type="GO" id="GO:0000981">
    <property type="term" value="F:DNA-binding transcription factor activity, RNA polymerase II-specific"/>
    <property type="evidence" value="ECO:0007669"/>
    <property type="project" value="TreeGrafter"/>
</dbReference>
<accession>A0AAJ7XAE5</accession>
<feature type="signal peptide" evidence="5">
    <location>
        <begin position="1"/>
        <end position="20"/>
    </location>
</feature>
<evidence type="ECO:0000313" key="7">
    <source>
        <dbReference type="Proteomes" id="UP001318040"/>
    </source>
</evidence>
<feature type="compositionally biased region" description="Low complexity" evidence="4">
    <location>
        <begin position="115"/>
        <end position="134"/>
    </location>
</feature>
<dbReference type="Gene3D" id="1.10.10.10">
    <property type="entry name" value="Winged helix-like DNA-binding domain superfamily/Winged helix DNA-binding domain"/>
    <property type="match status" value="1"/>
</dbReference>
<dbReference type="InterPro" id="IPR000418">
    <property type="entry name" value="Ets_dom"/>
</dbReference>
<dbReference type="PANTHER" id="PTHR11849">
    <property type="entry name" value="ETS"/>
    <property type="match status" value="1"/>
</dbReference>
<protein>
    <submittedName>
        <fullName evidence="8">ETS domain-containing protein Elk-1-like</fullName>
    </submittedName>
</protein>
<evidence type="ECO:0000313" key="8">
    <source>
        <dbReference type="RefSeq" id="XP_032827464.1"/>
    </source>
</evidence>
<keyword evidence="7" id="KW-1185">Reference proteome</keyword>
<reference evidence="8" key="1">
    <citation type="submission" date="2025-08" db="UniProtKB">
        <authorList>
            <consortium name="RefSeq"/>
        </authorList>
    </citation>
    <scope>IDENTIFICATION</scope>
    <source>
        <tissue evidence="8">Sperm</tissue>
    </source>
</reference>
<organism evidence="7 8">
    <name type="scientific">Petromyzon marinus</name>
    <name type="common">Sea lamprey</name>
    <dbReference type="NCBI Taxonomy" id="7757"/>
    <lineage>
        <taxon>Eukaryota</taxon>
        <taxon>Metazoa</taxon>
        <taxon>Chordata</taxon>
        <taxon>Craniata</taxon>
        <taxon>Vertebrata</taxon>
        <taxon>Cyclostomata</taxon>
        <taxon>Hyperoartia</taxon>
        <taxon>Petromyzontiformes</taxon>
        <taxon>Petromyzontidae</taxon>
        <taxon>Petromyzon</taxon>
    </lineage>
</organism>
<dbReference type="GO" id="GO:0005634">
    <property type="term" value="C:nucleus"/>
    <property type="evidence" value="ECO:0007669"/>
    <property type="project" value="UniProtKB-SubCell"/>
</dbReference>
<comment type="subcellular location">
    <subcellularLocation>
        <location evidence="3">Nucleus</location>
    </subcellularLocation>
</comment>
<evidence type="ECO:0000256" key="1">
    <source>
        <dbReference type="ARBA" id="ARBA00005562"/>
    </source>
</evidence>
<dbReference type="PROSITE" id="PS00345">
    <property type="entry name" value="ETS_DOMAIN_1"/>
    <property type="match status" value="1"/>
</dbReference>
<feature type="domain" description="ETS" evidence="6">
    <location>
        <begin position="5"/>
        <end position="85"/>
    </location>
</feature>
<feature type="chain" id="PRO_5042499403" evidence="5">
    <location>
        <begin position="21"/>
        <end position="507"/>
    </location>
</feature>
<dbReference type="AlphaFoldDB" id="A0AAJ7XAE5"/>
<dbReference type="GO" id="GO:0043565">
    <property type="term" value="F:sequence-specific DNA binding"/>
    <property type="evidence" value="ECO:0007669"/>
    <property type="project" value="InterPro"/>
</dbReference>
<evidence type="ECO:0000256" key="3">
    <source>
        <dbReference type="RuleBase" id="RU004019"/>
    </source>
</evidence>
<evidence type="ECO:0000256" key="5">
    <source>
        <dbReference type="SAM" id="SignalP"/>
    </source>
</evidence>